<protein>
    <submittedName>
        <fullName evidence="2">Uncharacterized protein</fullName>
    </submittedName>
</protein>
<evidence type="ECO:0000313" key="3">
    <source>
        <dbReference type="Proteomes" id="UP000197065"/>
    </source>
</evidence>
<dbReference type="RefSeq" id="WP_133063834.1">
    <property type="nucleotide sequence ID" value="NZ_FYEH01000002.1"/>
</dbReference>
<dbReference type="Proteomes" id="UP000197065">
    <property type="component" value="Unassembled WGS sequence"/>
</dbReference>
<evidence type="ECO:0000256" key="1">
    <source>
        <dbReference type="SAM" id="SignalP"/>
    </source>
</evidence>
<evidence type="ECO:0000313" key="2">
    <source>
        <dbReference type="EMBL" id="SNB61649.1"/>
    </source>
</evidence>
<keyword evidence="3" id="KW-1185">Reference proteome</keyword>
<dbReference type="AlphaFoldDB" id="A0A212QQA0"/>
<feature type="chain" id="PRO_5012171368" evidence="1">
    <location>
        <begin position="25"/>
        <end position="248"/>
    </location>
</feature>
<keyword evidence="1" id="KW-0732">Signal</keyword>
<dbReference type="EMBL" id="FYEH01000002">
    <property type="protein sequence ID" value="SNB61649.1"/>
    <property type="molecule type" value="Genomic_DNA"/>
</dbReference>
<proteinExistence type="predicted"/>
<name>A0A212QQA0_9PROT</name>
<feature type="signal peptide" evidence="1">
    <location>
        <begin position="1"/>
        <end position="24"/>
    </location>
</feature>
<organism evidence="2 3">
    <name type="scientific">Arboricoccus pini</name>
    <dbReference type="NCBI Taxonomy" id="1963835"/>
    <lineage>
        <taxon>Bacteria</taxon>
        <taxon>Pseudomonadati</taxon>
        <taxon>Pseudomonadota</taxon>
        <taxon>Alphaproteobacteria</taxon>
        <taxon>Geminicoccales</taxon>
        <taxon>Geminicoccaceae</taxon>
        <taxon>Arboricoccus</taxon>
    </lineage>
</organism>
<gene>
    <name evidence="2" type="ORF">SAMN07250955_102315</name>
</gene>
<accession>A0A212QQA0</accession>
<reference evidence="2 3" key="1">
    <citation type="submission" date="2017-06" db="EMBL/GenBank/DDBJ databases">
        <authorList>
            <person name="Kim H.J."/>
            <person name="Triplett B.A."/>
        </authorList>
    </citation>
    <scope>NUCLEOTIDE SEQUENCE [LARGE SCALE GENOMIC DNA]</scope>
    <source>
        <strain evidence="2 3">B29T1</strain>
    </source>
</reference>
<sequence>MRRALRAFNLAGRLALLASFAPMAAANEATQAPPSLPSATSQLVPPTDTPLGCNVQVLPKPLIEIDVRPTTKPPIDRSLNAQQLTYVARQLGSQHSRAGRVLGLTKVRFSYRVGPIRFAAAMDGSTLCLHPSDIKVQLQAAQEVLIVKTSDAGSCWDAAILEHEMKHVGYNNQVVRQAAGILPPRLRTISGIVHGNDTQKLAEALAKRISDIVAQALTEGVDAARTRHAEYDDPRNQNSNRLRARCIR</sequence>